<protein>
    <recommendedName>
        <fullName evidence="3">acid phosphatase</fullName>
        <ecNumber evidence="3">3.1.3.2</ecNumber>
    </recommendedName>
</protein>
<feature type="chain" id="PRO_5008583649" description="acid phosphatase" evidence="8">
    <location>
        <begin position="25"/>
        <end position="126"/>
    </location>
</feature>
<evidence type="ECO:0000256" key="1">
    <source>
        <dbReference type="ARBA" id="ARBA00000032"/>
    </source>
</evidence>
<feature type="non-terminal residue" evidence="9">
    <location>
        <position position="126"/>
    </location>
</feature>
<evidence type="ECO:0000313" key="9">
    <source>
        <dbReference type="EMBL" id="JAS62873.1"/>
    </source>
</evidence>
<keyword evidence="5" id="KW-0378">Hydrolase</keyword>
<evidence type="ECO:0000256" key="3">
    <source>
        <dbReference type="ARBA" id="ARBA00012646"/>
    </source>
</evidence>
<dbReference type="EC" id="3.1.3.2" evidence="3"/>
<evidence type="ECO:0000256" key="2">
    <source>
        <dbReference type="ARBA" id="ARBA00005375"/>
    </source>
</evidence>
<comment type="catalytic activity">
    <reaction evidence="1">
        <text>a phosphate monoester + H2O = an alcohol + phosphate</text>
        <dbReference type="Rhea" id="RHEA:15017"/>
        <dbReference type="ChEBI" id="CHEBI:15377"/>
        <dbReference type="ChEBI" id="CHEBI:30879"/>
        <dbReference type="ChEBI" id="CHEBI:43474"/>
        <dbReference type="ChEBI" id="CHEBI:67140"/>
        <dbReference type="EC" id="3.1.3.2"/>
    </reaction>
</comment>
<keyword evidence="6" id="KW-1015">Disulfide bond</keyword>
<keyword evidence="7" id="KW-0325">Glycoprotein</keyword>
<gene>
    <name evidence="9" type="ORF">g.50147</name>
</gene>
<sequence>AFSRNMSRWLYFFSTVAVVVLSMAYNQTNEPVPVNKDVFNSTPTSRTNTTGNRSTSTLQLVIVFSRHGSRGPEFTYPTSPYQPQDTTYWPNGWGELTEKGHLQMYTLGKKFRSLYDGFLEESYSPK</sequence>
<dbReference type="InterPro" id="IPR050645">
    <property type="entry name" value="Histidine_acid_phosphatase"/>
</dbReference>
<dbReference type="PANTHER" id="PTHR11567">
    <property type="entry name" value="ACID PHOSPHATASE-RELATED"/>
    <property type="match status" value="1"/>
</dbReference>
<dbReference type="Gene3D" id="3.40.50.1240">
    <property type="entry name" value="Phosphoglycerate mutase-like"/>
    <property type="match status" value="1"/>
</dbReference>
<dbReference type="CDD" id="cd07040">
    <property type="entry name" value="HP"/>
    <property type="match status" value="1"/>
</dbReference>
<dbReference type="InterPro" id="IPR000560">
    <property type="entry name" value="His_Pase_clade-2"/>
</dbReference>
<comment type="similarity">
    <text evidence="2">Belongs to the histidine acid phosphatase family.</text>
</comment>
<proteinExistence type="inferred from homology"/>
<name>A0A1B6GKP4_9HEMI</name>
<feature type="signal peptide" evidence="8">
    <location>
        <begin position="1"/>
        <end position="24"/>
    </location>
</feature>
<feature type="non-terminal residue" evidence="9">
    <location>
        <position position="1"/>
    </location>
</feature>
<dbReference type="Pfam" id="PF00328">
    <property type="entry name" value="His_Phos_2"/>
    <property type="match status" value="1"/>
</dbReference>
<evidence type="ECO:0000256" key="5">
    <source>
        <dbReference type="ARBA" id="ARBA00022801"/>
    </source>
</evidence>
<accession>A0A1B6GKP4</accession>
<dbReference type="PANTHER" id="PTHR11567:SF211">
    <property type="entry name" value="PROSTATIC ACID PHOSPHATASE"/>
    <property type="match status" value="1"/>
</dbReference>
<dbReference type="GO" id="GO:0003993">
    <property type="term" value="F:acid phosphatase activity"/>
    <property type="evidence" value="ECO:0007669"/>
    <property type="project" value="UniProtKB-EC"/>
</dbReference>
<evidence type="ECO:0000256" key="6">
    <source>
        <dbReference type="ARBA" id="ARBA00023157"/>
    </source>
</evidence>
<dbReference type="AlphaFoldDB" id="A0A1B6GKP4"/>
<dbReference type="EMBL" id="GECZ01006896">
    <property type="protein sequence ID" value="JAS62873.1"/>
    <property type="molecule type" value="Transcribed_RNA"/>
</dbReference>
<evidence type="ECO:0000256" key="7">
    <source>
        <dbReference type="ARBA" id="ARBA00023180"/>
    </source>
</evidence>
<dbReference type="InterPro" id="IPR029033">
    <property type="entry name" value="His_PPase_superfam"/>
</dbReference>
<reference evidence="9" key="1">
    <citation type="submission" date="2015-11" db="EMBL/GenBank/DDBJ databases">
        <title>De novo transcriptome assembly of four potential Pierce s Disease insect vectors from Arizona vineyards.</title>
        <authorList>
            <person name="Tassone E.E."/>
        </authorList>
    </citation>
    <scope>NUCLEOTIDE SEQUENCE</scope>
</reference>
<keyword evidence="4 8" id="KW-0732">Signal</keyword>
<evidence type="ECO:0000256" key="4">
    <source>
        <dbReference type="ARBA" id="ARBA00022729"/>
    </source>
</evidence>
<organism evidence="9">
    <name type="scientific">Cuerna arida</name>
    <dbReference type="NCBI Taxonomy" id="1464854"/>
    <lineage>
        <taxon>Eukaryota</taxon>
        <taxon>Metazoa</taxon>
        <taxon>Ecdysozoa</taxon>
        <taxon>Arthropoda</taxon>
        <taxon>Hexapoda</taxon>
        <taxon>Insecta</taxon>
        <taxon>Pterygota</taxon>
        <taxon>Neoptera</taxon>
        <taxon>Paraneoptera</taxon>
        <taxon>Hemiptera</taxon>
        <taxon>Auchenorrhyncha</taxon>
        <taxon>Membracoidea</taxon>
        <taxon>Cicadellidae</taxon>
        <taxon>Cicadellinae</taxon>
        <taxon>Proconiini</taxon>
        <taxon>Cuerna</taxon>
    </lineage>
</organism>
<dbReference type="SUPFAM" id="SSF53254">
    <property type="entry name" value="Phosphoglycerate mutase-like"/>
    <property type="match status" value="1"/>
</dbReference>
<evidence type="ECO:0000256" key="8">
    <source>
        <dbReference type="SAM" id="SignalP"/>
    </source>
</evidence>